<gene>
    <name evidence="1" type="ORF">C7B65_00190</name>
</gene>
<evidence type="ECO:0000313" key="1">
    <source>
        <dbReference type="EMBL" id="PSB21884.1"/>
    </source>
</evidence>
<dbReference type="AlphaFoldDB" id="A0A2T1DN90"/>
<dbReference type="EMBL" id="PVWG01000001">
    <property type="protein sequence ID" value="PSB21884.1"/>
    <property type="molecule type" value="Genomic_DNA"/>
</dbReference>
<reference evidence="1 2" key="1">
    <citation type="submission" date="2018-02" db="EMBL/GenBank/DDBJ databases">
        <authorList>
            <person name="Cohen D.B."/>
            <person name="Kent A.D."/>
        </authorList>
    </citation>
    <scope>NUCLEOTIDE SEQUENCE [LARGE SCALE GENOMIC DNA]</scope>
    <source>
        <strain evidence="1 2">ULC007</strain>
    </source>
</reference>
<sequence length="72" mass="8160">MHQFNYPAEIGEHNQGQAEGGILNRLKQYISERSIGGDLDLLLLVEDFSTVAFLIFEVIYLHALINAVETFH</sequence>
<name>A0A2T1DN90_9CYAN</name>
<accession>A0A2T1DN90</accession>
<dbReference type="Proteomes" id="UP000238634">
    <property type="component" value="Unassembled WGS sequence"/>
</dbReference>
<protein>
    <submittedName>
        <fullName evidence="1">Uncharacterized protein</fullName>
    </submittedName>
</protein>
<evidence type="ECO:0000313" key="2">
    <source>
        <dbReference type="Proteomes" id="UP000238634"/>
    </source>
</evidence>
<keyword evidence="2" id="KW-1185">Reference proteome</keyword>
<comment type="caution">
    <text evidence="1">The sequence shown here is derived from an EMBL/GenBank/DDBJ whole genome shotgun (WGS) entry which is preliminary data.</text>
</comment>
<proteinExistence type="predicted"/>
<organism evidence="1 2">
    <name type="scientific">Phormidesmis priestleyi ULC007</name>
    <dbReference type="NCBI Taxonomy" id="1920490"/>
    <lineage>
        <taxon>Bacteria</taxon>
        <taxon>Bacillati</taxon>
        <taxon>Cyanobacteriota</taxon>
        <taxon>Cyanophyceae</taxon>
        <taxon>Leptolyngbyales</taxon>
        <taxon>Leptolyngbyaceae</taxon>
        <taxon>Phormidesmis</taxon>
    </lineage>
</organism>
<reference evidence="1 2" key="2">
    <citation type="submission" date="2018-03" db="EMBL/GenBank/DDBJ databases">
        <title>The ancient ancestry and fast evolution of plastids.</title>
        <authorList>
            <person name="Moore K.R."/>
            <person name="Magnabosco C."/>
            <person name="Momper L."/>
            <person name="Gold D.A."/>
            <person name="Bosak T."/>
            <person name="Fournier G.P."/>
        </authorList>
    </citation>
    <scope>NUCLEOTIDE SEQUENCE [LARGE SCALE GENOMIC DNA]</scope>
    <source>
        <strain evidence="1 2">ULC007</strain>
    </source>
</reference>